<feature type="transmembrane region" description="Helical" evidence="1">
    <location>
        <begin position="21"/>
        <end position="41"/>
    </location>
</feature>
<proteinExistence type="predicted"/>
<evidence type="ECO:0000313" key="2">
    <source>
        <dbReference type="EMBL" id="MTV53008.1"/>
    </source>
</evidence>
<dbReference type="Proteomes" id="UP000430634">
    <property type="component" value="Unassembled WGS sequence"/>
</dbReference>
<dbReference type="AlphaFoldDB" id="A0A6I3SUY1"/>
<dbReference type="RefSeq" id="WP_155470332.1">
    <property type="nucleotide sequence ID" value="NZ_BMKG01000013.1"/>
</dbReference>
<organism evidence="2 3">
    <name type="scientific">Pseudoduganella buxea</name>
    <dbReference type="NCBI Taxonomy" id="1949069"/>
    <lineage>
        <taxon>Bacteria</taxon>
        <taxon>Pseudomonadati</taxon>
        <taxon>Pseudomonadota</taxon>
        <taxon>Betaproteobacteria</taxon>
        <taxon>Burkholderiales</taxon>
        <taxon>Oxalobacteraceae</taxon>
        <taxon>Telluria group</taxon>
        <taxon>Pseudoduganella</taxon>
    </lineage>
</organism>
<gene>
    <name evidence="2" type="ORF">GM672_09730</name>
</gene>
<dbReference type="EMBL" id="WNKZ01000021">
    <property type="protein sequence ID" value="MTV53008.1"/>
    <property type="molecule type" value="Genomic_DNA"/>
</dbReference>
<sequence>MPPIEARRQWRRAPGRRQHGLVTVEMALVLGWFLAAVFMTMEVARFLFVLNTAQVVTARAARAAAVTDWRAADAIASLKRTALFRASEGGIPLMPELNTATLKIDYLSMTREGVLGPVTPMPACPQQNLVNCAADIYGAACIRAVRVRICAAGSANCAPLKYQTVAGLVPMPLNLAVPMSTTIVKSESLGLGPGEIACP</sequence>
<reference evidence="2 3" key="1">
    <citation type="submission" date="2019-11" db="EMBL/GenBank/DDBJ databases">
        <title>Type strains purchased from KCTC, JCM and DSMZ.</title>
        <authorList>
            <person name="Lu H."/>
        </authorList>
    </citation>
    <scope>NUCLEOTIDE SEQUENCE [LARGE SCALE GENOMIC DNA]</scope>
    <source>
        <strain evidence="2 3">KCTC 52429</strain>
    </source>
</reference>
<evidence type="ECO:0000313" key="3">
    <source>
        <dbReference type="Proteomes" id="UP000430634"/>
    </source>
</evidence>
<keyword evidence="1" id="KW-1133">Transmembrane helix</keyword>
<evidence type="ECO:0000256" key="1">
    <source>
        <dbReference type="SAM" id="Phobius"/>
    </source>
</evidence>
<accession>A0A6I3SUY1</accession>
<comment type="caution">
    <text evidence="2">The sequence shown here is derived from an EMBL/GenBank/DDBJ whole genome shotgun (WGS) entry which is preliminary data.</text>
</comment>
<dbReference type="OrthoDB" id="8708482at2"/>
<name>A0A6I3SUY1_9BURK</name>
<keyword evidence="1" id="KW-0472">Membrane</keyword>
<protein>
    <submittedName>
        <fullName evidence="2">Pilus assembly protein</fullName>
    </submittedName>
</protein>
<keyword evidence="1" id="KW-0812">Transmembrane</keyword>